<name>A0AAW1C1Z0_CROAD</name>
<sequence>MGETFLRCPLRTPRGRVLVSLPPGGEFLLGTPEFVNQGSDEGFCIPIQEMVAVRLGIASNRKEVLESTRDENSFTVFFIQREKGEFWNLGVLEFTAPSTSQLAIRWVTALRIWIHHHGVTRPKNLLVFINPVGGRKRAMEIYQSQVAPLFALAGIHAQVVETCHANEARDYILQQDLCGFDGFVCQSNHGENF</sequence>
<dbReference type="Pfam" id="PF25382">
    <property type="entry name" value="PH_CERK"/>
    <property type="match status" value="1"/>
</dbReference>
<organism evidence="2 3">
    <name type="scientific">Crotalus adamanteus</name>
    <name type="common">Eastern diamondback rattlesnake</name>
    <dbReference type="NCBI Taxonomy" id="8729"/>
    <lineage>
        <taxon>Eukaryota</taxon>
        <taxon>Metazoa</taxon>
        <taxon>Chordata</taxon>
        <taxon>Craniata</taxon>
        <taxon>Vertebrata</taxon>
        <taxon>Euteleostomi</taxon>
        <taxon>Lepidosauria</taxon>
        <taxon>Squamata</taxon>
        <taxon>Bifurcata</taxon>
        <taxon>Unidentata</taxon>
        <taxon>Episquamata</taxon>
        <taxon>Toxicofera</taxon>
        <taxon>Serpentes</taxon>
        <taxon>Colubroidea</taxon>
        <taxon>Viperidae</taxon>
        <taxon>Crotalinae</taxon>
        <taxon>Crotalus</taxon>
    </lineage>
</organism>
<dbReference type="InterPro" id="IPR016064">
    <property type="entry name" value="NAD/diacylglycerol_kinase_sf"/>
</dbReference>
<evidence type="ECO:0000313" key="3">
    <source>
        <dbReference type="Proteomes" id="UP001474421"/>
    </source>
</evidence>
<dbReference type="Pfam" id="PF00781">
    <property type="entry name" value="DAGK_cat"/>
    <property type="match status" value="1"/>
</dbReference>
<dbReference type="PROSITE" id="PS50146">
    <property type="entry name" value="DAGK"/>
    <property type="match status" value="1"/>
</dbReference>
<dbReference type="GO" id="GO:0006672">
    <property type="term" value="P:ceramide metabolic process"/>
    <property type="evidence" value="ECO:0007669"/>
    <property type="project" value="TreeGrafter"/>
</dbReference>
<protein>
    <submittedName>
        <fullName evidence="2">Ceramide kinase-like</fullName>
    </submittedName>
</protein>
<dbReference type="InterPro" id="IPR057465">
    <property type="entry name" value="CERK_PH"/>
</dbReference>
<dbReference type="Gene3D" id="3.40.50.10330">
    <property type="entry name" value="Probable inorganic polyphosphate/atp-NAD kinase, domain 1"/>
    <property type="match status" value="1"/>
</dbReference>
<dbReference type="GO" id="GO:0016020">
    <property type="term" value="C:membrane"/>
    <property type="evidence" value="ECO:0007669"/>
    <property type="project" value="GOC"/>
</dbReference>
<dbReference type="InterPro" id="IPR001206">
    <property type="entry name" value="Diacylglycerol_kinase_cat_dom"/>
</dbReference>
<keyword evidence="2" id="KW-0418">Kinase</keyword>
<dbReference type="InterPro" id="IPR050187">
    <property type="entry name" value="Lipid_Phosphate_FormReg"/>
</dbReference>
<dbReference type="AlphaFoldDB" id="A0AAW1C1Z0"/>
<comment type="caution">
    <text evidence="2">The sequence shown here is derived from an EMBL/GenBank/DDBJ whole genome shotgun (WGS) entry which is preliminary data.</text>
</comment>
<evidence type="ECO:0000259" key="1">
    <source>
        <dbReference type="PROSITE" id="PS50146"/>
    </source>
</evidence>
<accession>A0AAW1C1Z0</accession>
<gene>
    <name evidence="2" type="ORF">NXF25_006429</name>
</gene>
<dbReference type="EMBL" id="JAOTOJ010000002">
    <property type="protein sequence ID" value="KAK9407655.1"/>
    <property type="molecule type" value="Genomic_DNA"/>
</dbReference>
<reference evidence="2 3" key="1">
    <citation type="journal article" date="2024" name="Proc. Natl. Acad. Sci. U.S.A.">
        <title>The genetic regulatory architecture and epigenomic basis for age-related changes in rattlesnake venom.</title>
        <authorList>
            <person name="Hogan M.P."/>
            <person name="Holding M.L."/>
            <person name="Nystrom G.S."/>
            <person name="Colston T.J."/>
            <person name="Bartlett D.A."/>
            <person name="Mason A.J."/>
            <person name="Ellsworth S.A."/>
            <person name="Rautsaw R.M."/>
            <person name="Lawrence K.C."/>
            <person name="Strickland J.L."/>
            <person name="He B."/>
            <person name="Fraser P."/>
            <person name="Margres M.J."/>
            <person name="Gilbert D.M."/>
            <person name="Gibbs H.L."/>
            <person name="Parkinson C.L."/>
            <person name="Rokyta D.R."/>
        </authorList>
    </citation>
    <scope>NUCLEOTIDE SEQUENCE [LARGE SCALE GENOMIC DNA]</scope>
    <source>
        <strain evidence="2">DRR0105</strain>
    </source>
</reference>
<evidence type="ECO:0000313" key="2">
    <source>
        <dbReference type="EMBL" id="KAK9407655.1"/>
    </source>
</evidence>
<dbReference type="SUPFAM" id="SSF111331">
    <property type="entry name" value="NAD kinase/diacylglycerol kinase-like"/>
    <property type="match status" value="1"/>
</dbReference>
<proteinExistence type="predicted"/>
<keyword evidence="2" id="KW-0808">Transferase</keyword>
<dbReference type="InterPro" id="IPR017438">
    <property type="entry name" value="ATP-NAD_kinase_N"/>
</dbReference>
<feature type="domain" description="DAGKc" evidence="1">
    <location>
        <begin position="120"/>
        <end position="193"/>
    </location>
</feature>
<keyword evidence="3" id="KW-1185">Reference proteome</keyword>
<dbReference type="PANTHER" id="PTHR12358">
    <property type="entry name" value="SPHINGOSINE KINASE"/>
    <property type="match status" value="1"/>
</dbReference>
<dbReference type="GO" id="GO:0001729">
    <property type="term" value="F:ceramide kinase activity"/>
    <property type="evidence" value="ECO:0007669"/>
    <property type="project" value="TreeGrafter"/>
</dbReference>
<dbReference type="Proteomes" id="UP001474421">
    <property type="component" value="Unassembled WGS sequence"/>
</dbReference>
<dbReference type="PANTHER" id="PTHR12358:SF95">
    <property type="entry name" value="CERAMIDE KINASE"/>
    <property type="match status" value="1"/>
</dbReference>